<dbReference type="AlphaFoldDB" id="A0A0H2RJQ9"/>
<protein>
    <submittedName>
        <fullName evidence="2">Alpha/beta-hydrolase</fullName>
    </submittedName>
</protein>
<gene>
    <name evidence="2" type="ORF">SCHPADRAFT_896605</name>
</gene>
<reference evidence="2 3" key="1">
    <citation type="submission" date="2015-04" db="EMBL/GenBank/DDBJ databases">
        <title>Complete genome sequence of Schizopora paradoxa KUC8140, a cosmopolitan wood degrader in East Asia.</title>
        <authorList>
            <consortium name="DOE Joint Genome Institute"/>
            <person name="Min B."/>
            <person name="Park H."/>
            <person name="Jang Y."/>
            <person name="Kim J.-J."/>
            <person name="Kim K.H."/>
            <person name="Pangilinan J."/>
            <person name="Lipzen A."/>
            <person name="Riley R."/>
            <person name="Grigoriev I.V."/>
            <person name="Spatafora J.W."/>
            <person name="Choi I.-G."/>
        </authorList>
    </citation>
    <scope>NUCLEOTIDE SEQUENCE [LARGE SCALE GENOMIC DNA]</scope>
    <source>
        <strain evidence="2 3">KUC8140</strain>
    </source>
</reference>
<keyword evidence="2" id="KW-0378">Hydrolase</keyword>
<dbReference type="Proteomes" id="UP000053477">
    <property type="component" value="Unassembled WGS sequence"/>
</dbReference>
<evidence type="ECO:0000313" key="3">
    <source>
        <dbReference type="Proteomes" id="UP000053477"/>
    </source>
</evidence>
<dbReference type="GO" id="GO:0016787">
    <property type="term" value="F:hydrolase activity"/>
    <property type="evidence" value="ECO:0007669"/>
    <property type="project" value="UniProtKB-KW"/>
</dbReference>
<dbReference type="InterPro" id="IPR029058">
    <property type="entry name" value="AB_hydrolase_fold"/>
</dbReference>
<dbReference type="InterPro" id="IPR000073">
    <property type="entry name" value="AB_hydrolase_1"/>
</dbReference>
<dbReference type="EMBL" id="KQ086382">
    <property type="protein sequence ID" value="KLO05011.1"/>
    <property type="molecule type" value="Genomic_DNA"/>
</dbReference>
<proteinExistence type="predicted"/>
<dbReference type="SUPFAM" id="SSF53474">
    <property type="entry name" value="alpha/beta-Hydrolases"/>
    <property type="match status" value="1"/>
</dbReference>
<feature type="domain" description="AB hydrolase-1" evidence="1">
    <location>
        <begin position="52"/>
        <end position="155"/>
    </location>
</feature>
<keyword evidence="3" id="KW-1185">Reference proteome</keyword>
<evidence type="ECO:0000313" key="2">
    <source>
        <dbReference type="EMBL" id="KLO05011.1"/>
    </source>
</evidence>
<dbReference type="InParanoid" id="A0A0H2RJQ9"/>
<accession>A0A0H2RJQ9</accession>
<sequence>MPFVDFVSRDDRVSLWYITNTPYYTVGSFDPEKPTIIMLPPLFLDSSWLGSHMEDPRLSGKYNIVAFDMRVCGKSDSRPSGAHDSWVDAADLAFAHQALGLPPSHVFAISNLSVNTALRFAALFPEMCLSLTLVNVPGPLESQYFHEGIQDALNLWGHPQDLEEYEHACSLVIEYMLGKDVTPELRDQLNTYWALTVPPWRRTRANEMMQVLLHRTPLSDTVLASISQPTLIIQSDKSEINPVRFAEKLSRDLVNVPGRARVHTVKGSPEYVSLIPACASIVNRVLAEFISRQPMMPTKLTSFTTRERRERMERALQQLASLTGNSAIKDRDASSPLSFSCVAPDMLKSNTLRLREEQAEEHLAFSPLGVDGRPLRRYSERQTDHWFAADREENSTGSIALYNKEERLKQFDVLLSQTERNAKAAANAPCMDHHSADQGDSTKVRMMRSTITKHVVEKATINGTGNTFTPALISSTLSMTRLKF</sequence>
<organism evidence="2 3">
    <name type="scientific">Schizopora paradoxa</name>
    <dbReference type="NCBI Taxonomy" id="27342"/>
    <lineage>
        <taxon>Eukaryota</taxon>
        <taxon>Fungi</taxon>
        <taxon>Dikarya</taxon>
        <taxon>Basidiomycota</taxon>
        <taxon>Agaricomycotina</taxon>
        <taxon>Agaricomycetes</taxon>
        <taxon>Hymenochaetales</taxon>
        <taxon>Schizoporaceae</taxon>
        <taxon>Schizopora</taxon>
    </lineage>
</organism>
<dbReference type="Pfam" id="PF00561">
    <property type="entry name" value="Abhydrolase_1"/>
    <property type="match status" value="1"/>
</dbReference>
<dbReference type="OrthoDB" id="19657at2759"/>
<dbReference type="Gene3D" id="3.40.50.1820">
    <property type="entry name" value="alpha/beta hydrolase"/>
    <property type="match status" value="1"/>
</dbReference>
<evidence type="ECO:0000259" key="1">
    <source>
        <dbReference type="Pfam" id="PF00561"/>
    </source>
</evidence>
<name>A0A0H2RJQ9_9AGAM</name>